<dbReference type="RefSeq" id="WP_144089643.1">
    <property type="nucleotide sequence ID" value="NZ_VMHE01000038.1"/>
</dbReference>
<keyword evidence="1" id="KW-0472">Membrane</keyword>
<evidence type="ECO:0000313" key="3">
    <source>
        <dbReference type="Proteomes" id="UP000316425"/>
    </source>
</evidence>
<comment type="caution">
    <text evidence="2">The sequence shown here is derived from an EMBL/GenBank/DDBJ whole genome shotgun (WGS) entry which is preliminary data.</text>
</comment>
<dbReference type="AlphaFoldDB" id="A0A556P6K7"/>
<gene>
    <name evidence="2" type="ORF">FPQ13_12410</name>
</gene>
<protein>
    <submittedName>
        <fullName evidence="2">Uncharacterized protein</fullName>
    </submittedName>
</protein>
<reference evidence="2 3" key="1">
    <citation type="submission" date="2019-07" db="EMBL/GenBank/DDBJ databases">
        <title>Allobacillus sp. nov. SKP isolated from shrimp paste of Euphausiacea.</title>
        <authorList>
            <person name="Kanchanasin P."/>
            <person name="Tanasupawat S."/>
            <person name="Shi W."/>
            <person name="Wu L."/>
            <person name="Ma J."/>
        </authorList>
    </citation>
    <scope>NUCLEOTIDE SEQUENCE [LARGE SCALE GENOMIC DNA]</scope>
    <source>
        <strain evidence="2 3">SKP4-8</strain>
    </source>
</reference>
<feature type="transmembrane region" description="Helical" evidence="1">
    <location>
        <begin position="144"/>
        <end position="161"/>
    </location>
</feature>
<dbReference type="OrthoDB" id="2388772at2"/>
<keyword evidence="3" id="KW-1185">Reference proteome</keyword>
<name>A0A556P6K7_9BACI</name>
<evidence type="ECO:0000313" key="2">
    <source>
        <dbReference type="EMBL" id="TSJ60028.1"/>
    </source>
</evidence>
<proteinExistence type="predicted"/>
<organism evidence="2 3">
    <name type="scientific">Allobacillus salarius</name>
    <dbReference type="NCBI Taxonomy" id="1955272"/>
    <lineage>
        <taxon>Bacteria</taxon>
        <taxon>Bacillati</taxon>
        <taxon>Bacillota</taxon>
        <taxon>Bacilli</taxon>
        <taxon>Bacillales</taxon>
        <taxon>Bacillaceae</taxon>
        <taxon>Allobacillus</taxon>
    </lineage>
</organism>
<accession>A0A556P6K7</accession>
<dbReference type="EMBL" id="VMHE01000038">
    <property type="protein sequence ID" value="TSJ60028.1"/>
    <property type="molecule type" value="Genomic_DNA"/>
</dbReference>
<keyword evidence="1" id="KW-0812">Transmembrane</keyword>
<keyword evidence="1" id="KW-1133">Transmembrane helix</keyword>
<evidence type="ECO:0000256" key="1">
    <source>
        <dbReference type="SAM" id="Phobius"/>
    </source>
</evidence>
<dbReference type="Proteomes" id="UP000316425">
    <property type="component" value="Unassembled WGS sequence"/>
</dbReference>
<sequence>MKQYQFNDVVYMKKQNAIQVENSEKESVGSIKKADISGCEKRSVVSFTAHKGSKIKIGIKKRNIMNLLVATYIIKTEEKTYFLKDKPGNSLLYFCVVGNIDGQEIRIEENWNSDIEVKIDHIQIATIKTDEFTYKTTILTEDSIFESSLLFAVTILMYFMYKIYKNESEFIEGILFD</sequence>